<dbReference type="Pfam" id="PF01381">
    <property type="entry name" value="HTH_3"/>
    <property type="match status" value="1"/>
</dbReference>
<dbReference type="SMART" id="SM00530">
    <property type="entry name" value="HTH_XRE"/>
    <property type="match status" value="1"/>
</dbReference>
<dbReference type="EMBL" id="CP032627">
    <property type="protein sequence ID" value="AYG01444.1"/>
    <property type="molecule type" value="Genomic_DNA"/>
</dbReference>
<keyword evidence="5" id="KW-1185">Reference proteome</keyword>
<dbReference type="AlphaFoldDB" id="A0A387BGP8"/>
<dbReference type="KEGG" id="lact:D7I46_10405"/>
<evidence type="ECO:0000256" key="1">
    <source>
        <dbReference type="ARBA" id="ARBA00023125"/>
    </source>
</evidence>
<evidence type="ECO:0000256" key="2">
    <source>
        <dbReference type="SAM" id="Phobius"/>
    </source>
</evidence>
<dbReference type="InterPro" id="IPR001387">
    <property type="entry name" value="Cro/C1-type_HTH"/>
</dbReference>
<dbReference type="InterPro" id="IPR010982">
    <property type="entry name" value="Lambda_DNA-bd_dom_sf"/>
</dbReference>
<proteinExistence type="predicted"/>
<evidence type="ECO:0000313" key="5">
    <source>
        <dbReference type="Proteomes" id="UP000269374"/>
    </source>
</evidence>
<dbReference type="GO" id="GO:0003677">
    <property type="term" value="F:DNA binding"/>
    <property type="evidence" value="ECO:0007669"/>
    <property type="project" value="UniProtKB-KW"/>
</dbReference>
<dbReference type="OrthoDB" id="9805856at2"/>
<feature type="domain" description="HTH cro/C1-type" evidence="3">
    <location>
        <begin position="18"/>
        <end position="72"/>
    </location>
</feature>
<keyword evidence="2" id="KW-0812">Transmembrane</keyword>
<feature type="transmembrane region" description="Helical" evidence="2">
    <location>
        <begin position="69"/>
        <end position="87"/>
    </location>
</feature>
<evidence type="ECO:0000259" key="3">
    <source>
        <dbReference type="PROSITE" id="PS50943"/>
    </source>
</evidence>
<accession>A0A387BGP8</accession>
<dbReference type="PANTHER" id="PTHR46558:SF4">
    <property type="entry name" value="DNA-BIDING PHAGE PROTEIN"/>
    <property type="match status" value="1"/>
</dbReference>
<dbReference type="CDD" id="cd00093">
    <property type="entry name" value="HTH_XRE"/>
    <property type="match status" value="1"/>
</dbReference>
<evidence type="ECO:0000313" key="4">
    <source>
        <dbReference type="EMBL" id="AYG01444.1"/>
    </source>
</evidence>
<dbReference type="Gene3D" id="1.10.260.40">
    <property type="entry name" value="lambda repressor-like DNA-binding domains"/>
    <property type="match status" value="1"/>
</dbReference>
<dbReference type="SUPFAM" id="SSF47413">
    <property type="entry name" value="lambda repressor-like DNA-binding domains"/>
    <property type="match status" value="1"/>
</dbReference>
<name>A0A387BGP8_9LACT</name>
<reference evidence="4 5" key="1">
    <citation type="submission" date="2018-09" db="EMBL/GenBank/DDBJ databases">
        <title>Genome sequencing of strain 1JSPR-7.</title>
        <authorList>
            <person name="Heo J."/>
            <person name="Kim S.-J."/>
            <person name="Kwon S.-W."/>
        </authorList>
    </citation>
    <scope>NUCLEOTIDE SEQUENCE [LARGE SCALE GENOMIC DNA]</scope>
    <source>
        <strain evidence="4 5">1JSPR-7</strain>
    </source>
</reference>
<gene>
    <name evidence="4" type="ORF">D7I46_10405</name>
</gene>
<dbReference type="PANTHER" id="PTHR46558">
    <property type="entry name" value="TRACRIPTIONAL REGULATORY PROTEIN-RELATED-RELATED"/>
    <property type="match status" value="1"/>
</dbReference>
<protein>
    <submittedName>
        <fullName evidence="4">XRE family transcriptional regulator</fullName>
    </submittedName>
</protein>
<keyword evidence="2" id="KW-0472">Membrane</keyword>
<keyword evidence="2" id="KW-1133">Transmembrane helix</keyword>
<dbReference type="RefSeq" id="WP_120772817.1">
    <property type="nucleotide sequence ID" value="NZ_CP032627.1"/>
</dbReference>
<sequence>MTAKQFKTEITQELGDTIREARKAKGLSQKALAESLHFSKQTICGWEKGRAQPDFDTLKHLVSLLDIDIGKLFTLILVFFFSNLDFFT</sequence>
<dbReference type="Proteomes" id="UP000269374">
    <property type="component" value="Chromosome"/>
</dbReference>
<dbReference type="PROSITE" id="PS50943">
    <property type="entry name" value="HTH_CROC1"/>
    <property type="match status" value="1"/>
</dbReference>
<keyword evidence="1" id="KW-0238">DNA-binding</keyword>
<organism evidence="4 5">
    <name type="scientific">Lactococcus allomyrinae</name>
    <dbReference type="NCBI Taxonomy" id="2419773"/>
    <lineage>
        <taxon>Bacteria</taxon>
        <taxon>Bacillati</taxon>
        <taxon>Bacillota</taxon>
        <taxon>Bacilli</taxon>
        <taxon>Lactobacillales</taxon>
        <taxon>Streptococcaceae</taxon>
        <taxon>Lactococcus</taxon>
    </lineage>
</organism>